<gene>
    <name evidence="1" type="ORF">DPMN_172912</name>
</gene>
<dbReference type="EMBL" id="JAIWYP010000009">
    <property type="protein sequence ID" value="KAH3771587.1"/>
    <property type="molecule type" value="Genomic_DNA"/>
</dbReference>
<sequence length="85" mass="9707">MQAAATNYELRTTNYELRLAIAPTASCIVIHRLSPKRRTCKRQQQRLTEIMESAVSGEESTSSIQNQEAGRFKSQSLIHHLLFLF</sequence>
<evidence type="ECO:0000313" key="1">
    <source>
        <dbReference type="EMBL" id="KAH3771587.1"/>
    </source>
</evidence>
<dbReference type="Proteomes" id="UP000828390">
    <property type="component" value="Unassembled WGS sequence"/>
</dbReference>
<protein>
    <submittedName>
        <fullName evidence="1">Uncharacterized protein</fullName>
    </submittedName>
</protein>
<dbReference type="AlphaFoldDB" id="A0A9D4E4H6"/>
<keyword evidence="2" id="KW-1185">Reference proteome</keyword>
<reference evidence="1" key="1">
    <citation type="journal article" date="2019" name="bioRxiv">
        <title>The Genome of the Zebra Mussel, Dreissena polymorpha: A Resource for Invasive Species Research.</title>
        <authorList>
            <person name="McCartney M.A."/>
            <person name="Auch B."/>
            <person name="Kono T."/>
            <person name="Mallez S."/>
            <person name="Zhang Y."/>
            <person name="Obille A."/>
            <person name="Becker A."/>
            <person name="Abrahante J.E."/>
            <person name="Garbe J."/>
            <person name="Badalamenti J.P."/>
            <person name="Herman A."/>
            <person name="Mangelson H."/>
            <person name="Liachko I."/>
            <person name="Sullivan S."/>
            <person name="Sone E.D."/>
            <person name="Koren S."/>
            <person name="Silverstein K.A.T."/>
            <person name="Beckman K.B."/>
            <person name="Gohl D.M."/>
        </authorList>
    </citation>
    <scope>NUCLEOTIDE SEQUENCE</scope>
    <source>
        <strain evidence="1">Duluth1</strain>
        <tissue evidence="1">Whole animal</tissue>
    </source>
</reference>
<accession>A0A9D4E4H6</accession>
<proteinExistence type="predicted"/>
<evidence type="ECO:0000313" key="2">
    <source>
        <dbReference type="Proteomes" id="UP000828390"/>
    </source>
</evidence>
<reference evidence="1" key="2">
    <citation type="submission" date="2020-11" db="EMBL/GenBank/DDBJ databases">
        <authorList>
            <person name="McCartney M.A."/>
            <person name="Auch B."/>
            <person name="Kono T."/>
            <person name="Mallez S."/>
            <person name="Becker A."/>
            <person name="Gohl D.M."/>
            <person name="Silverstein K.A.T."/>
            <person name="Koren S."/>
            <person name="Bechman K.B."/>
            <person name="Herman A."/>
            <person name="Abrahante J.E."/>
            <person name="Garbe J."/>
        </authorList>
    </citation>
    <scope>NUCLEOTIDE SEQUENCE</scope>
    <source>
        <strain evidence="1">Duluth1</strain>
        <tissue evidence="1">Whole animal</tissue>
    </source>
</reference>
<organism evidence="1 2">
    <name type="scientific">Dreissena polymorpha</name>
    <name type="common">Zebra mussel</name>
    <name type="synonym">Mytilus polymorpha</name>
    <dbReference type="NCBI Taxonomy" id="45954"/>
    <lineage>
        <taxon>Eukaryota</taxon>
        <taxon>Metazoa</taxon>
        <taxon>Spiralia</taxon>
        <taxon>Lophotrochozoa</taxon>
        <taxon>Mollusca</taxon>
        <taxon>Bivalvia</taxon>
        <taxon>Autobranchia</taxon>
        <taxon>Heteroconchia</taxon>
        <taxon>Euheterodonta</taxon>
        <taxon>Imparidentia</taxon>
        <taxon>Neoheterodontei</taxon>
        <taxon>Myida</taxon>
        <taxon>Dreissenoidea</taxon>
        <taxon>Dreissenidae</taxon>
        <taxon>Dreissena</taxon>
    </lineage>
</organism>
<comment type="caution">
    <text evidence="1">The sequence shown here is derived from an EMBL/GenBank/DDBJ whole genome shotgun (WGS) entry which is preliminary data.</text>
</comment>
<name>A0A9D4E4H6_DREPO</name>